<evidence type="ECO:0000313" key="3">
    <source>
        <dbReference type="Proteomes" id="UP000827284"/>
    </source>
</evidence>
<reference evidence="2" key="2">
    <citation type="journal article" date="2022" name="Microbiol. Resour. Announc.">
        <title>Whole-Genome Sequence of Entomortierella parvispora E1425, a Mucoromycotan Fungus Associated with Burkholderiaceae-Related Endosymbiotic Bacteria.</title>
        <authorList>
            <person name="Herlambang A."/>
            <person name="Guo Y."/>
            <person name="Takashima Y."/>
            <person name="Narisawa K."/>
            <person name="Ohta H."/>
            <person name="Nishizawa T."/>
        </authorList>
    </citation>
    <scope>NUCLEOTIDE SEQUENCE</scope>
    <source>
        <strain evidence="2">E1425</strain>
    </source>
</reference>
<dbReference type="OrthoDB" id="425925at2759"/>
<name>A0A9P3LWY0_9FUNG</name>
<dbReference type="GO" id="GO:0003824">
    <property type="term" value="F:catalytic activity"/>
    <property type="evidence" value="ECO:0007669"/>
    <property type="project" value="InterPro"/>
</dbReference>
<sequence length="186" mass="20281">MKVFSLLAMTLVVLTTAVAARKTKHTSSSGSKPIVYLIRHGEKPSNDGVGLNPTGEKRAQCLRKVFGADSKYKIGFIMAQKYKKNGKRSRPFRTVEPLGKDLGITIDTSCDRDDAACVEKTVKKYKGSGNILICWEHDALTEIVKTLGDNSPPDYPSNDFGLIWTDPAPYGDVTSITNENCPGLGN</sequence>
<proteinExistence type="predicted"/>
<keyword evidence="3" id="KW-1185">Reference proteome</keyword>
<dbReference type="EMBL" id="BQFW01000007">
    <property type="protein sequence ID" value="GJJ73270.1"/>
    <property type="molecule type" value="Genomic_DNA"/>
</dbReference>
<feature type="signal peptide" evidence="1">
    <location>
        <begin position="1"/>
        <end position="20"/>
    </location>
</feature>
<organism evidence="2 3">
    <name type="scientific">Entomortierella parvispora</name>
    <dbReference type="NCBI Taxonomy" id="205924"/>
    <lineage>
        <taxon>Eukaryota</taxon>
        <taxon>Fungi</taxon>
        <taxon>Fungi incertae sedis</taxon>
        <taxon>Mucoromycota</taxon>
        <taxon>Mortierellomycotina</taxon>
        <taxon>Mortierellomycetes</taxon>
        <taxon>Mortierellales</taxon>
        <taxon>Mortierellaceae</taxon>
        <taxon>Entomortierella</taxon>
    </lineage>
</organism>
<evidence type="ECO:0008006" key="4">
    <source>
        <dbReference type="Google" id="ProtNLM"/>
    </source>
</evidence>
<keyword evidence="1" id="KW-0732">Signal</keyword>
<feature type="chain" id="PRO_5040172685" description="Phosphoglycerate mutase family protein" evidence="1">
    <location>
        <begin position="21"/>
        <end position="186"/>
    </location>
</feature>
<accession>A0A9P3LWY0</accession>
<comment type="caution">
    <text evidence="2">The sequence shown here is derived from an EMBL/GenBank/DDBJ whole genome shotgun (WGS) entry which is preliminary data.</text>
</comment>
<reference evidence="2" key="1">
    <citation type="submission" date="2021-11" db="EMBL/GenBank/DDBJ databases">
        <authorList>
            <person name="Herlambang A."/>
            <person name="Guo Y."/>
            <person name="Takashima Y."/>
            <person name="Nishizawa T."/>
        </authorList>
    </citation>
    <scope>NUCLEOTIDE SEQUENCE</scope>
    <source>
        <strain evidence="2">E1425</strain>
    </source>
</reference>
<dbReference type="Proteomes" id="UP000827284">
    <property type="component" value="Unassembled WGS sequence"/>
</dbReference>
<evidence type="ECO:0000256" key="1">
    <source>
        <dbReference type="SAM" id="SignalP"/>
    </source>
</evidence>
<dbReference type="AlphaFoldDB" id="A0A9P3LWY0"/>
<evidence type="ECO:0000313" key="2">
    <source>
        <dbReference type="EMBL" id="GJJ73270.1"/>
    </source>
</evidence>
<dbReference type="PROSITE" id="PS00175">
    <property type="entry name" value="PG_MUTASE"/>
    <property type="match status" value="1"/>
</dbReference>
<protein>
    <recommendedName>
        <fullName evidence="4">Phosphoglycerate mutase family protein</fullName>
    </recommendedName>
</protein>
<gene>
    <name evidence="2" type="ORF">EMPS_05628</name>
</gene>
<dbReference type="InterPro" id="IPR001345">
    <property type="entry name" value="PG/BPGM_mutase_AS"/>
</dbReference>